<name>A0A1I7YNT1_9BILA</name>
<dbReference type="Proteomes" id="UP000095287">
    <property type="component" value="Unplaced"/>
</dbReference>
<organism evidence="1 2">
    <name type="scientific">Steinernema glaseri</name>
    <dbReference type="NCBI Taxonomy" id="37863"/>
    <lineage>
        <taxon>Eukaryota</taxon>
        <taxon>Metazoa</taxon>
        <taxon>Ecdysozoa</taxon>
        <taxon>Nematoda</taxon>
        <taxon>Chromadorea</taxon>
        <taxon>Rhabditida</taxon>
        <taxon>Tylenchina</taxon>
        <taxon>Panagrolaimomorpha</taxon>
        <taxon>Strongyloidoidea</taxon>
        <taxon>Steinernematidae</taxon>
        <taxon>Steinernema</taxon>
    </lineage>
</organism>
<dbReference type="WBParaSite" id="L893_g18185.t1">
    <property type="protein sequence ID" value="L893_g18185.t1"/>
    <property type="gene ID" value="L893_g18185"/>
</dbReference>
<evidence type="ECO:0000313" key="2">
    <source>
        <dbReference type="WBParaSite" id="L893_g18185.t1"/>
    </source>
</evidence>
<dbReference type="AlphaFoldDB" id="A0A1I7YNT1"/>
<evidence type="ECO:0000313" key="1">
    <source>
        <dbReference type="Proteomes" id="UP000095287"/>
    </source>
</evidence>
<sequence>MRLILREIYYECGTSLSGKALLKTRRSVRILRCETGTFFRSPGSVQVAKCRNHLCPHSMSSSATGD</sequence>
<keyword evidence="1" id="KW-1185">Reference proteome</keyword>
<accession>A0A1I7YNT1</accession>
<protein>
    <submittedName>
        <fullName evidence="2">FLYWCH-type domain-containing protein</fullName>
    </submittedName>
</protein>
<reference evidence="2" key="1">
    <citation type="submission" date="2016-11" db="UniProtKB">
        <authorList>
            <consortium name="WormBaseParasite"/>
        </authorList>
    </citation>
    <scope>IDENTIFICATION</scope>
</reference>
<proteinExistence type="predicted"/>